<evidence type="ECO:0000259" key="3">
    <source>
        <dbReference type="PROSITE" id="PS01031"/>
    </source>
</evidence>
<dbReference type="Proteomes" id="UP000181976">
    <property type="component" value="Unassembled WGS sequence"/>
</dbReference>
<dbReference type="eggNOG" id="COG0071">
    <property type="taxonomic scope" value="Bacteria"/>
</dbReference>
<dbReference type="EMBL" id="FONA01000008">
    <property type="protein sequence ID" value="SFE24094.1"/>
    <property type="molecule type" value="Genomic_DNA"/>
</dbReference>
<dbReference type="Pfam" id="PF00011">
    <property type="entry name" value="HSP20"/>
    <property type="match status" value="1"/>
</dbReference>
<evidence type="ECO:0000256" key="2">
    <source>
        <dbReference type="RuleBase" id="RU003616"/>
    </source>
</evidence>
<name>A0A1I1YWY0_9BACT</name>
<evidence type="ECO:0000256" key="1">
    <source>
        <dbReference type="PROSITE-ProRule" id="PRU00285"/>
    </source>
</evidence>
<organism evidence="4 5">
    <name type="scientific">Thermophagus xiamenensis</name>
    <dbReference type="NCBI Taxonomy" id="385682"/>
    <lineage>
        <taxon>Bacteria</taxon>
        <taxon>Pseudomonadati</taxon>
        <taxon>Bacteroidota</taxon>
        <taxon>Bacteroidia</taxon>
        <taxon>Marinilabiliales</taxon>
        <taxon>Marinilabiliaceae</taxon>
        <taxon>Thermophagus</taxon>
    </lineage>
</organism>
<evidence type="ECO:0000313" key="5">
    <source>
        <dbReference type="Proteomes" id="UP000181976"/>
    </source>
</evidence>
<dbReference type="SUPFAM" id="SSF49764">
    <property type="entry name" value="HSP20-like chaperones"/>
    <property type="match status" value="1"/>
</dbReference>
<accession>A0A1I1YWY0</accession>
<dbReference type="InParanoid" id="A0A1I1YWY0"/>
<sequence length="149" mass="17341">MTVVRRFNNQFPDITNIFDDFFGGDFFNTPVFPWRRASTPAVNVREDENEYVIEVAAPGMKKDDFKVEINNGVLSISAEVEDKSEEKDEEKGYTRREFCYSSFNRSFSIPKNEVDESKINAKYKDGLLIITLQKREEVKPKPSRIIEIK</sequence>
<feature type="domain" description="SHSP" evidence="3">
    <location>
        <begin position="33"/>
        <end position="149"/>
    </location>
</feature>
<dbReference type="PANTHER" id="PTHR11527">
    <property type="entry name" value="HEAT-SHOCK PROTEIN 20 FAMILY MEMBER"/>
    <property type="match status" value="1"/>
</dbReference>
<dbReference type="OrthoDB" id="9814487at2"/>
<comment type="similarity">
    <text evidence="1 2">Belongs to the small heat shock protein (HSP20) family.</text>
</comment>
<dbReference type="InterPro" id="IPR002068">
    <property type="entry name" value="A-crystallin/Hsp20_dom"/>
</dbReference>
<gene>
    <name evidence="4" type="ORF">SAMN05444380_108156</name>
</gene>
<evidence type="ECO:0000313" key="4">
    <source>
        <dbReference type="EMBL" id="SFE24094.1"/>
    </source>
</evidence>
<proteinExistence type="inferred from homology"/>
<protein>
    <submittedName>
        <fullName evidence="4">HSP20 family protein</fullName>
    </submittedName>
</protein>
<reference evidence="4 5" key="1">
    <citation type="submission" date="2016-10" db="EMBL/GenBank/DDBJ databases">
        <authorList>
            <person name="de Groot N.N."/>
        </authorList>
    </citation>
    <scope>NUCLEOTIDE SEQUENCE [LARGE SCALE GENOMIC DNA]</scope>
    <source>
        <strain evidence="4 5">DSM 19012</strain>
    </source>
</reference>
<dbReference type="RefSeq" id="WP_010527024.1">
    <property type="nucleotide sequence ID" value="NZ_AFSL01000026.1"/>
</dbReference>
<dbReference type="PROSITE" id="PS01031">
    <property type="entry name" value="SHSP"/>
    <property type="match status" value="1"/>
</dbReference>
<dbReference type="CDD" id="cd06464">
    <property type="entry name" value="ACD_sHsps-like"/>
    <property type="match status" value="1"/>
</dbReference>
<keyword evidence="5" id="KW-1185">Reference proteome</keyword>
<dbReference type="InterPro" id="IPR008978">
    <property type="entry name" value="HSP20-like_chaperone"/>
</dbReference>
<dbReference type="Gene3D" id="2.60.40.790">
    <property type="match status" value="1"/>
</dbReference>
<dbReference type="InterPro" id="IPR031107">
    <property type="entry name" value="Small_HSP"/>
</dbReference>
<dbReference type="AlphaFoldDB" id="A0A1I1YWY0"/>
<dbReference type="STRING" id="385682.SAMN05444380_108156"/>